<evidence type="ECO:0000313" key="7">
    <source>
        <dbReference type="Proteomes" id="UP000800094"/>
    </source>
</evidence>
<dbReference type="Gene3D" id="1.25.40.20">
    <property type="entry name" value="Ankyrin repeat-containing domain"/>
    <property type="match status" value="2"/>
</dbReference>
<evidence type="ECO:0000256" key="1">
    <source>
        <dbReference type="ARBA" id="ARBA00022737"/>
    </source>
</evidence>
<dbReference type="InterPro" id="IPR006597">
    <property type="entry name" value="Sel1-like"/>
</dbReference>
<dbReference type="EMBL" id="ML987202">
    <property type="protein sequence ID" value="KAF2244936.1"/>
    <property type="molecule type" value="Genomic_DNA"/>
</dbReference>
<gene>
    <name evidence="6" type="ORF">BU26DRAFT_89458</name>
</gene>
<dbReference type="PANTHER" id="PTHR24198">
    <property type="entry name" value="ANKYRIN REPEAT AND PROTEIN KINASE DOMAIN-CONTAINING PROTEIN"/>
    <property type="match status" value="1"/>
</dbReference>
<dbReference type="GO" id="GO:0005524">
    <property type="term" value="F:ATP binding"/>
    <property type="evidence" value="ECO:0007669"/>
    <property type="project" value="InterPro"/>
</dbReference>
<name>A0A6A6I3T6_9PLEO</name>
<evidence type="ECO:0000256" key="4">
    <source>
        <dbReference type="SAM" id="MobiDB-lite"/>
    </source>
</evidence>
<dbReference type="GeneID" id="54589792"/>
<evidence type="ECO:0000313" key="6">
    <source>
        <dbReference type="EMBL" id="KAF2244936.1"/>
    </source>
</evidence>
<dbReference type="RefSeq" id="XP_033679940.1">
    <property type="nucleotide sequence ID" value="XM_033836462.1"/>
</dbReference>
<dbReference type="InterPro" id="IPR008271">
    <property type="entry name" value="Ser/Thr_kinase_AS"/>
</dbReference>
<dbReference type="OrthoDB" id="3789954at2759"/>
<dbReference type="Pfam" id="PF12796">
    <property type="entry name" value="Ank_2"/>
    <property type="match status" value="1"/>
</dbReference>
<proteinExistence type="predicted"/>
<keyword evidence="1" id="KW-0677">Repeat</keyword>
<sequence length="1283" mass="142201">MSIFSTGLFGGMEHDDLPRNQPYSSSSLGQHKGVLQAPARTHDRKDLVSFLEALNSVLVGRPWLDFTFANFLDGQYLTGGATFTVRRHILQRRLHSPPHRKVPGDVVILKIARDAIANGEFSSEDSTTERIEALIKEILILAHPPVRFSPNVVDLLSLLFEFDRNALRPVLILEYAELGNLNDFLRSHGPVNLEGKKDLCKDVARGIYALHKSGIVHGDIKCANVLLFPVNNAGMSAKLTDFGFSTLLSGVEDGSSIRIGGTYPFKAPETEDAVPKAALCRTDYYSFGMLVWQMLLPGCPDDPFAFHPFELTHGEGGEQAVLRAKQSPDFLQNVTASLRAYGEEEDRLAFERMLEHLLDPDPERRDMVTAFGTFDSSIAADFLELQRTNSTLPSQINLQTTFDNDTLDLSRFSTTHFAVQAQLVSSLKRHAEDMSSHVNKRAEASFLLAQCYLNRFGVPEYDDQEGLRYLRRAAELGHSRACEVAFNVHHALQADMNALGAEHLEALEKWIEQSVRSGSRIAALNRLDEGLGGGEEQIEADRKLYRTASLVKVPPKVERIPLPDMASVEDLVRFMDDFPDRVGNYNEDGDSLLHWAAARDIDGFAEIILSSQPNLQEATNNLLETPLLFACRHGSTAVTRLLLQRGARKDTISLTGETPLHWLAAFPDDEVDAIGVALLDSTALTSFALANAMITGHFGDDFISGTPLNRAVALRRAKVVKFLLHHGADPFYAGTILFDREALVQAGYEPIDNDSGPSHLPVHWACQAHDVEMLALLTYDWNFVETPEWPTDMELLAETALDPDLPPKTMGDWLLPPRVVLFRKHPTAWAKTAKDAMTRRQDGLGCELFSSRSLLGYACDPFPRFFRLATHGKHYKDAMKIIDNIETMSGQDIERVSYTGLTAIMQAARNGDIDICLHLLSKEQTKSTLETSYKGGWGMKPLHIAGLNNDEALLRALLVAGANPSAERSDGGTALQVIATQYFPDQRLAEVLLDQAPDLVSRSSVMETPLSTAVRNLDFGLADLLLRKGAGVNQLIGPHQTNTVLFQVLAGGSTVDADLEALRYLLRIPNIDFVVAPRQRYTALHAAVVLRARYSDVQCAPSTLNLALAALLQKWHSKPALLMQDHKGNTALHYAAIIRDTSSIKLLVEAMEAVGATLNTLSTYFGSPVNRSVLDALDLRSEPPSSVIEEGDAAVDEWHQQTAEMRGYLTRHGAKHRQEVLQGVWDELSFWDKRKANLLSSQKLATVAQLAEVLDLKWSLGPDVKWTRERIEAERNPDEIVRR</sequence>
<dbReference type="SMART" id="SM00671">
    <property type="entry name" value="SEL1"/>
    <property type="match status" value="1"/>
</dbReference>
<feature type="region of interest" description="Disordered" evidence="4">
    <location>
        <begin position="12"/>
        <end position="36"/>
    </location>
</feature>
<dbReference type="SMART" id="SM00248">
    <property type="entry name" value="ANK"/>
    <property type="match status" value="7"/>
</dbReference>
<keyword evidence="2 3" id="KW-0040">ANK repeat</keyword>
<organism evidence="6 7">
    <name type="scientific">Trematosphaeria pertusa</name>
    <dbReference type="NCBI Taxonomy" id="390896"/>
    <lineage>
        <taxon>Eukaryota</taxon>
        <taxon>Fungi</taxon>
        <taxon>Dikarya</taxon>
        <taxon>Ascomycota</taxon>
        <taxon>Pezizomycotina</taxon>
        <taxon>Dothideomycetes</taxon>
        <taxon>Pleosporomycetidae</taxon>
        <taxon>Pleosporales</taxon>
        <taxon>Massarineae</taxon>
        <taxon>Trematosphaeriaceae</taxon>
        <taxon>Trematosphaeria</taxon>
    </lineage>
</organism>
<reference evidence="6" key="1">
    <citation type="journal article" date="2020" name="Stud. Mycol.">
        <title>101 Dothideomycetes genomes: a test case for predicting lifestyles and emergence of pathogens.</title>
        <authorList>
            <person name="Haridas S."/>
            <person name="Albert R."/>
            <person name="Binder M."/>
            <person name="Bloem J."/>
            <person name="Labutti K."/>
            <person name="Salamov A."/>
            <person name="Andreopoulos B."/>
            <person name="Baker S."/>
            <person name="Barry K."/>
            <person name="Bills G."/>
            <person name="Bluhm B."/>
            <person name="Cannon C."/>
            <person name="Castanera R."/>
            <person name="Culley D."/>
            <person name="Daum C."/>
            <person name="Ezra D."/>
            <person name="Gonzalez J."/>
            <person name="Henrissat B."/>
            <person name="Kuo A."/>
            <person name="Liang C."/>
            <person name="Lipzen A."/>
            <person name="Lutzoni F."/>
            <person name="Magnuson J."/>
            <person name="Mondo S."/>
            <person name="Nolan M."/>
            <person name="Ohm R."/>
            <person name="Pangilinan J."/>
            <person name="Park H.-J."/>
            <person name="Ramirez L."/>
            <person name="Alfaro M."/>
            <person name="Sun H."/>
            <person name="Tritt A."/>
            <person name="Yoshinaga Y."/>
            <person name="Zwiers L.-H."/>
            <person name="Turgeon B."/>
            <person name="Goodwin S."/>
            <person name="Spatafora J."/>
            <person name="Crous P."/>
            <person name="Grigoriev I."/>
        </authorList>
    </citation>
    <scope>NUCLEOTIDE SEQUENCE</scope>
    <source>
        <strain evidence="6">CBS 122368</strain>
    </source>
</reference>
<dbReference type="PROSITE" id="PS50297">
    <property type="entry name" value="ANK_REP_REGION"/>
    <property type="match status" value="1"/>
</dbReference>
<feature type="domain" description="Protein kinase" evidence="5">
    <location>
        <begin position="71"/>
        <end position="383"/>
    </location>
</feature>
<evidence type="ECO:0000259" key="5">
    <source>
        <dbReference type="PROSITE" id="PS50011"/>
    </source>
</evidence>
<dbReference type="InterPro" id="IPR011009">
    <property type="entry name" value="Kinase-like_dom_sf"/>
</dbReference>
<dbReference type="InterPro" id="IPR000719">
    <property type="entry name" value="Prot_kinase_dom"/>
</dbReference>
<dbReference type="Gene3D" id="1.25.40.10">
    <property type="entry name" value="Tetratricopeptide repeat domain"/>
    <property type="match status" value="1"/>
</dbReference>
<evidence type="ECO:0000256" key="3">
    <source>
        <dbReference type="PROSITE-ProRule" id="PRU00023"/>
    </source>
</evidence>
<protein>
    <recommendedName>
        <fullName evidence="5">Protein kinase domain-containing protein</fullName>
    </recommendedName>
</protein>
<accession>A0A6A6I3T6</accession>
<dbReference type="SMART" id="SM00220">
    <property type="entry name" value="S_TKc"/>
    <property type="match status" value="1"/>
</dbReference>
<dbReference type="SUPFAM" id="SSF48403">
    <property type="entry name" value="Ankyrin repeat"/>
    <property type="match status" value="3"/>
</dbReference>
<feature type="repeat" description="ANK" evidence="3">
    <location>
        <begin position="937"/>
        <end position="969"/>
    </location>
</feature>
<dbReference type="GO" id="GO:0004672">
    <property type="term" value="F:protein kinase activity"/>
    <property type="evidence" value="ECO:0007669"/>
    <property type="project" value="InterPro"/>
</dbReference>
<dbReference type="PROSITE" id="PS50088">
    <property type="entry name" value="ANK_REPEAT"/>
    <property type="match status" value="3"/>
</dbReference>
<dbReference type="PROSITE" id="PS00108">
    <property type="entry name" value="PROTEIN_KINASE_ST"/>
    <property type="match status" value="1"/>
</dbReference>
<dbReference type="InterPro" id="IPR036770">
    <property type="entry name" value="Ankyrin_rpt-contain_sf"/>
</dbReference>
<dbReference type="InterPro" id="IPR011990">
    <property type="entry name" value="TPR-like_helical_dom_sf"/>
</dbReference>
<dbReference type="SUPFAM" id="SSF56112">
    <property type="entry name" value="Protein kinase-like (PK-like)"/>
    <property type="match status" value="1"/>
</dbReference>
<feature type="repeat" description="ANK" evidence="3">
    <location>
        <begin position="622"/>
        <end position="654"/>
    </location>
</feature>
<evidence type="ECO:0000256" key="2">
    <source>
        <dbReference type="ARBA" id="ARBA00023043"/>
    </source>
</evidence>
<dbReference type="PROSITE" id="PS50011">
    <property type="entry name" value="PROTEIN_KINASE_DOM"/>
    <property type="match status" value="1"/>
</dbReference>
<dbReference type="Pfam" id="PF00069">
    <property type="entry name" value="Pkinase"/>
    <property type="match status" value="1"/>
</dbReference>
<dbReference type="PANTHER" id="PTHR24198:SF165">
    <property type="entry name" value="ANKYRIN REPEAT-CONTAINING PROTEIN-RELATED"/>
    <property type="match status" value="1"/>
</dbReference>
<keyword evidence="7" id="KW-1185">Reference proteome</keyword>
<dbReference type="Proteomes" id="UP000800094">
    <property type="component" value="Unassembled WGS sequence"/>
</dbReference>
<dbReference type="Gene3D" id="1.10.510.10">
    <property type="entry name" value="Transferase(Phosphotransferase) domain 1"/>
    <property type="match status" value="1"/>
</dbReference>
<dbReference type="InterPro" id="IPR002110">
    <property type="entry name" value="Ankyrin_rpt"/>
</dbReference>
<feature type="repeat" description="ANK" evidence="3">
    <location>
        <begin position="1127"/>
        <end position="1163"/>
    </location>
</feature>